<accession>A0A4U1CTS6</accession>
<organism evidence="2 3">
    <name type="scientific">Pedobacter polaris</name>
    <dbReference type="NCBI Taxonomy" id="2571273"/>
    <lineage>
        <taxon>Bacteria</taxon>
        <taxon>Pseudomonadati</taxon>
        <taxon>Bacteroidota</taxon>
        <taxon>Sphingobacteriia</taxon>
        <taxon>Sphingobacteriales</taxon>
        <taxon>Sphingobacteriaceae</taxon>
        <taxon>Pedobacter</taxon>
    </lineage>
</organism>
<dbReference type="Proteomes" id="UP000309488">
    <property type="component" value="Unassembled WGS sequence"/>
</dbReference>
<keyword evidence="1" id="KW-1133">Transmembrane helix</keyword>
<keyword evidence="1" id="KW-0812">Transmembrane</keyword>
<sequence>MLTIYGHSFSYYYQGLIVPVSIFIPIGVAIYNYRYINRLFKILLYYLVVSGSINLIAILKSGSNNLPLLHIYTVVEFLFLAVYFAGINHNKTIKKYSYLIIVIFPLLCLVNVLFFQSKYQFNSYVRPLEALIFICYSLLYFFNLVDTDPDQSWYSNGLNLINAGLLLYFSGSLFVFILSNVITFKLSHDAKMLIWNLHNSLVVVLYLLMAFGFSKWKTSTKTYIS</sequence>
<evidence type="ECO:0000313" key="3">
    <source>
        <dbReference type="Proteomes" id="UP000309488"/>
    </source>
</evidence>
<gene>
    <name evidence="2" type="ORF">FA048_09990</name>
</gene>
<feature type="transmembrane region" description="Helical" evidence="1">
    <location>
        <begin position="128"/>
        <end position="145"/>
    </location>
</feature>
<dbReference type="RefSeq" id="WP_136840410.1">
    <property type="nucleotide sequence ID" value="NZ_SWBR01000002.1"/>
</dbReference>
<evidence type="ECO:0000256" key="1">
    <source>
        <dbReference type="SAM" id="Phobius"/>
    </source>
</evidence>
<proteinExistence type="predicted"/>
<comment type="caution">
    <text evidence="2">The sequence shown here is derived from an EMBL/GenBank/DDBJ whole genome shotgun (WGS) entry which is preliminary data.</text>
</comment>
<feature type="transmembrane region" description="Helical" evidence="1">
    <location>
        <begin position="194"/>
        <end position="213"/>
    </location>
</feature>
<feature type="transmembrane region" description="Helical" evidence="1">
    <location>
        <begin position="43"/>
        <end position="62"/>
    </location>
</feature>
<feature type="transmembrane region" description="Helical" evidence="1">
    <location>
        <begin position="157"/>
        <end position="182"/>
    </location>
</feature>
<feature type="transmembrane region" description="Helical" evidence="1">
    <location>
        <begin position="98"/>
        <end position="116"/>
    </location>
</feature>
<dbReference type="OrthoDB" id="651989at2"/>
<protein>
    <submittedName>
        <fullName evidence="2">Uncharacterized protein</fullName>
    </submittedName>
</protein>
<reference evidence="2 3" key="1">
    <citation type="submission" date="2019-04" db="EMBL/GenBank/DDBJ databases">
        <title>Pedobacter sp. RP-3-22 sp. nov., isolated from Arctic soil.</title>
        <authorList>
            <person name="Dahal R.H."/>
            <person name="Kim D.-U."/>
        </authorList>
    </citation>
    <scope>NUCLEOTIDE SEQUENCE [LARGE SCALE GENOMIC DNA]</scope>
    <source>
        <strain evidence="2 3">RP-3-22</strain>
    </source>
</reference>
<feature type="transmembrane region" description="Helical" evidence="1">
    <location>
        <begin position="68"/>
        <end position="86"/>
    </location>
</feature>
<keyword evidence="1" id="KW-0472">Membrane</keyword>
<feature type="transmembrane region" description="Helical" evidence="1">
    <location>
        <begin position="12"/>
        <end position="31"/>
    </location>
</feature>
<evidence type="ECO:0000313" key="2">
    <source>
        <dbReference type="EMBL" id="TKC10505.1"/>
    </source>
</evidence>
<keyword evidence="3" id="KW-1185">Reference proteome</keyword>
<dbReference type="EMBL" id="SWBR01000002">
    <property type="protein sequence ID" value="TKC10505.1"/>
    <property type="molecule type" value="Genomic_DNA"/>
</dbReference>
<dbReference type="AlphaFoldDB" id="A0A4U1CTS6"/>
<name>A0A4U1CTS6_9SPHI</name>